<dbReference type="SUPFAM" id="SSF52540">
    <property type="entry name" value="P-loop containing nucleoside triphosphate hydrolases"/>
    <property type="match status" value="1"/>
</dbReference>
<reference evidence="5 6" key="1">
    <citation type="submission" date="2023-05" db="EMBL/GenBank/DDBJ databases">
        <title>A 100% complete, gapless, phased diploid assembly of the Scenedesmus obliquus UTEX 3031 genome.</title>
        <authorList>
            <person name="Biondi T.C."/>
            <person name="Hanschen E.R."/>
            <person name="Kwon T."/>
            <person name="Eng W."/>
            <person name="Kruse C.P.S."/>
            <person name="Koehler S.I."/>
            <person name="Kunde Y."/>
            <person name="Gleasner C.D."/>
            <person name="You Mak K.T."/>
            <person name="Polle J."/>
            <person name="Hovde B.T."/>
            <person name="Starkenburg S.R."/>
        </authorList>
    </citation>
    <scope>NUCLEOTIDE SEQUENCE [LARGE SCALE GENOMIC DNA]</scope>
    <source>
        <strain evidence="5 6">DOE0152z</strain>
    </source>
</reference>
<accession>A0ABY8U1P8</accession>
<keyword evidence="6" id="KW-1185">Reference proteome</keyword>
<gene>
    <name evidence="5" type="ORF">OEZ85_002919</name>
</gene>
<dbReference type="Pfam" id="PF00006">
    <property type="entry name" value="ATP-synt_ab"/>
    <property type="match status" value="1"/>
</dbReference>
<feature type="compositionally biased region" description="Low complexity" evidence="3">
    <location>
        <begin position="168"/>
        <end position="178"/>
    </location>
</feature>
<dbReference type="InterPro" id="IPR000194">
    <property type="entry name" value="ATPase_F1/V1/A1_a/bsu_nucl-bd"/>
</dbReference>
<evidence type="ECO:0000256" key="1">
    <source>
        <dbReference type="ARBA" id="ARBA00004370"/>
    </source>
</evidence>
<evidence type="ECO:0000256" key="2">
    <source>
        <dbReference type="ARBA" id="ARBA00008936"/>
    </source>
</evidence>
<dbReference type="Proteomes" id="UP001244341">
    <property type="component" value="Chromosome 5b"/>
</dbReference>
<dbReference type="Pfam" id="PF00306">
    <property type="entry name" value="ATP-synt_ab_C"/>
    <property type="match status" value="1"/>
</dbReference>
<feature type="region of interest" description="Disordered" evidence="3">
    <location>
        <begin position="168"/>
        <end position="191"/>
    </location>
</feature>
<dbReference type="EMBL" id="CP126212">
    <property type="protein sequence ID" value="WIA14391.1"/>
    <property type="molecule type" value="Genomic_DNA"/>
</dbReference>
<organism evidence="5 6">
    <name type="scientific">Tetradesmus obliquus</name>
    <name type="common">Green alga</name>
    <name type="synonym">Acutodesmus obliquus</name>
    <dbReference type="NCBI Taxonomy" id="3088"/>
    <lineage>
        <taxon>Eukaryota</taxon>
        <taxon>Viridiplantae</taxon>
        <taxon>Chlorophyta</taxon>
        <taxon>core chlorophytes</taxon>
        <taxon>Chlorophyceae</taxon>
        <taxon>CS clade</taxon>
        <taxon>Sphaeropleales</taxon>
        <taxon>Scenedesmaceae</taxon>
        <taxon>Tetradesmus</taxon>
    </lineage>
</organism>
<evidence type="ECO:0000256" key="3">
    <source>
        <dbReference type="SAM" id="MobiDB-lite"/>
    </source>
</evidence>
<comment type="subcellular location">
    <subcellularLocation>
        <location evidence="1">Membrane</location>
    </subcellularLocation>
</comment>
<dbReference type="PANTHER" id="PTHR48082">
    <property type="entry name" value="ATP SYNTHASE SUBUNIT ALPHA, MITOCHONDRIAL"/>
    <property type="match status" value="1"/>
</dbReference>
<protein>
    <recommendedName>
        <fullName evidence="4">AAA+ ATPase domain-containing protein</fullName>
    </recommendedName>
</protein>
<dbReference type="Gene3D" id="1.20.150.20">
    <property type="entry name" value="ATP synthase alpha/beta chain, C-terminal domain"/>
    <property type="match status" value="1"/>
</dbReference>
<dbReference type="SMART" id="SM00382">
    <property type="entry name" value="AAA"/>
    <property type="match status" value="1"/>
</dbReference>
<dbReference type="InterPro" id="IPR027417">
    <property type="entry name" value="P-loop_NTPase"/>
</dbReference>
<proteinExistence type="inferred from homology"/>
<evidence type="ECO:0000313" key="5">
    <source>
        <dbReference type="EMBL" id="WIA14391.1"/>
    </source>
</evidence>
<dbReference type="InterPro" id="IPR005294">
    <property type="entry name" value="ATP_synth_F1_asu"/>
</dbReference>
<feature type="domain" description="AAA+ ATPase" evidence="4">
    <location>
        <begin position="245"/>
        <end position="389"/>
    </location>
</feature>
<comment type="similarity">
    <text evidence="2">Belongs to the ATPase alpha/beta chains family.</text>
</comment>
<dbReference type="SUPFAM" id="SSF47917">
    <property type="entry name" value="C-terminal domain of alpha and beta subunits of F1 ATP synthase"/>
    <property type="match status" value="1"/>
</dbReference>
<dbReference type="PANTHER" id="PTHR48082:SF2">
    <property type="entry name" value="ATP SYNTHASE SUBUNIT ALPHA, MITOCHONDRIAL"/>
    <property type="match status" value="1"/>
</dbReference>
<dbReference type="Gene3D" id="3.40.50.300">
    <property type="entry name" value="P-loop containing nucleotide triphosphate hydrolases"/>
    <property type="match status" value="1"/>
</dbReference>
<evidence type="ECO:0000313" key="6">
    <source>
        <dbReference type="Proteomes" id="UP001244341"/>
    </source>
</evidence>
<name>A0ABY8U1P8_TETOB</name>
<dbReference type="InterPro" id="IPR038376">
    <property type="entry name" value="ATP_synth_asu_C_sf"/>
</dbReference>
<dbReference type="InterPro" id="IPR003593">
    <property type="entry name" value="AAA+_ATPase"/>
</dbReference>
<dbReference type="InterPro" id="IPR000793">
    <property type="entry name" value="ATP_synth_asu_C"/>
</dbReference>
<evidence type="ECO:0000259" key="4">
    <source>
        <dbReference type="SMART" id="SM00382"/>
    </source>
</evidence>
<sequence length="683" mass="71633">MSIFKQRTMAPNQLATLRELESKVSLGRVLWCKDSLVIMTGINPDAPLGTKLAFVSGGSGILLWHRSDNLAFAIVAGGAANIQPGEGVECKVKGILQVLDDTKGPITRKEYELMQAPAGESLYGAVVNYIGQPIAEIDTPANRAHIAKHKSEAAAAAALAAADASTSSGTASSSAAAAGPQRGGMMTSWEEEGGPDVAGSGLSGLGLERLKPLIKEQVAMKNREQITESLFTGVKGLDTLTPLGRGASLLVIGPSGSGKTSLALDAIQGCQLGSGMRCVLASTTLSAKDLEQRLKGLEAAGCLANTAVFFADPSAPLATKLATLMAAAAAGERVRDEGGHSLVVLDDLSSLSDTWDSLVLGLAELGQAKLREGLIKNEAGQDVTLNPATEQELVDYEGMLVSGAVAQRRGFFSVLFLRAAKLHAAFGGGSMTLLPLVPGRPASGTKAALDMSKYTTLSEEQKEKMRQVLEKKRAAEAALMALSVGPGELKTETVEEFISISDGQIVLEPPMRLANPSSSSSSSSSEAGPVAFSINPKLSITRIGSRAYSKALEQLAPQIRLDLAQAEDARKFAANQDDPVLRRYEARSQRIAAALQQQPGHPVPLQDLVVTLFAIQEGLADSVPAKDVPAFLEEGLKVLRNEQPELLADIARSKQLTAKSERGIVAVFSALLKQRESASDVSA</sequence>